<proteinExistence type="inferred from homology"/>
<feature type="non-terminal residue" evidence="7">
    <location>
        <position position="1"/>
    </location>
</feature>
<comment type="cofactor">
    <cofactor evidence="1">
        <name>NAD(+)</name>
        <dbReference type="ChEBI" id="CHEBI:57540"/>
    </cofactor>
</comment>
<evidence type="ECO:0000256" key="3">
    <source>
        <dbReference type="ARBA" id="ARBA00023027"/>
    </source>
</evidence>
<accession>X0W028</accession>
<evidence type="ECO:0000256" key="5">
    <source>
        <dbReference type="ARBA" id="ARBA00023277"/>
    </source>
</evidence>
<reference evidence="7" key="1">
    <citation type="journal article" date="2014" name="Front. Microbiol.">
        <title>High frequency of phylogenetically diverse reductive dehalogenase-homologous genes in deep subseafloor sedimentary metagenomes.</title>
        <authorList>
            <person name="Kawai M."/>
            <person name="Futagami T."/>
            <person name="Toyoda A."/>
            <person name="Takaki Y."/>
            <person name="Nishi S."/>
            <person name="Hori S."/>
            <person name="Arai W."/>
            <person name="Tsubouchi T."/>
            <person name="Morono Y."/>
            <person name="Uchiyama I."/>
            <person name="Ito T."/>
            <person name="Fujiyama A."/>
            <person name="Inagaki F."/>
            <person name="Takami H."/>
        </authorList>
    </citation>
    <scope>NUCLEOTIDE SEQUENCE</scope>
    <source>
        <strain evidence="7">Expedition CK06-06</strain>
    </source>
</reference>
<dbReference type="Gene3D" id="3.40.50.720">
    <property type="entry name" value="NAD(P)-binding Rossmann-like Domain"/>
    <property type="match status" value="1"/>
</dbReference>
<feature type="domain" description="NAD-dependent epimerase/dehydratase" evidence="6">
    <location>
        <begin position="2"/>
        <end position="186"/>
    </location>
</feature>
<dbReference type="InterPro" id="IPR001509">
    <property type="entry name" value="Epimerase_deHydtase"/>
</dbReference>
<dbReference type="SUPFAM" id="SSF51735">
    <property type="entry name" value="NAD(P)-binding Rossmann-fold domains"/>
    <property type="match status" value="1"/>
</dbReference>
<dbReference type="NCBIfam" id="TIGR01179">
    <property type="entry name" value="galE"/>
    <property type="match status" value="1"/>
</dbReference>
<dbReference type="Pfam" id="PF01370">
    <property type="entry name" value="Epimerase"/>
    <property type="match status" value="1"/>
</dbReference>
<evidence type="ECO:0000256" key="1">
    <source>
        <dbReference type="ARBA" id="ARBA00001911"/>
    </source>
</evidence>
<dbReference type="GO" id="GO:0033499">
    <property type="term" value="P:galactose catabolic process via UDP-galactose, Leloir pathway"/>
    <property type="evidence" value="ECO:0007669"/>
    <property type="project" value="TreeGrafter"/>
</dbReference>
<dbReference type="GO" id="GO:0003978">
    <property type="term" value="F:UDP-glucose 4-epimerase activity"/>
    <property type="evidence" value="ECO:0007669"/>
    <property type="project" value="InterPro"/>
</dbReference>
<dbReference type="PANTHER" id="PTHR43725:SF53">
    <property type="entry name" value="UDP-ARABINOSE 4-EPIMERASE 1"/>
    <property type="match status" value="1"/>
</dbReference>
<evidence type="ECO:0000256" key="2">
    <source>
        <dbReference type="ARBA" id="ARBA00007637"/>
    </source>
</evidence>
<keyword evidence="3" id="KW-0520">NAD</keyword>
<comment type="caution">
    <text evidence="7">The sequence shown here is derived from an EMBL/GenBank/DDBJ whole genome shotgun (WGS) entry which is preliminary data.</text>
</comment>
<dbReference type="Gene3D" id="3.90.25.10">
    <property type="entry name" value="UDP-galactose 4-epimerase, domain 1"/>
    <property type="match status" value="1"/>
</dbReference>
<dbReference type="CDD" id="cd05247">
    <property type="entry name" value="UDP_G4E_1_SDR_e"/>
    <property type="match status" value="1"/>
</dbReference>
<name>X0W028_9ZZZZ</name>
<evidence type="ECO:0000256" key="4">
    <source>
        <dbReference type="ARBA" id="ARBA00023235"/>
    </source>
</evidence>
<dbReference type="InterPro" id="IPR036291">
    <property type="entry name" value="NAD(P)-bd_dom_sf"/>
</dbReference>
<feature type="non-terminal residue" evidence="7">
    <location>
        <position position="254"/>
    </location>
</feature>
<gene>
    <name evidence="7" type="ORF">S01H1_60853</name>
</gene>
<dbReference type="EMBL" id="BARS01039869">
    <property type="protein sequence ID" value="GAG23895.1"/>
    <property type="molecule type" value="Genomic_DNA"/>
</dbReference>
<dbReference type="AlphaFoldDB" id="X0W028"/>
<dbReference type="InterPro" id="IPR005886">
    <property type="entry name" value="UDP_G4E"/>
</dbReference>
<keyword evidence="5" id="KW-0119">Carbohydrate metabolism</keyword>
<comment type="similarity">
    <text evidence="2">Belongs to the NAD(P)-dependent epimerase/dehydratase family.</text>
</comment>
<dbReference type="PANTHER" id="PTHR43725">
    <property type="entry name" value="UDP-GLUCOSE 4-EPIMERASE"/>
    <property type="match status" value="1"/>
</dbReference>
<keyword evidence="4" id="KW-0413">Isomerase</keyword>
<organism evidence="7">
    <name type="scientific">marine sediment metagenome</name>
    <dbReference type="NCBI Taxonomy" id="412755"/>
    <lineage>
        <taxon>unclassified sequences</taxon>
        <taxon>metagenomes</taxon>
        <taxon>ecological metagenomes</taxon>
    </lineage>
</organism>
<evidence type="ECO:0000259" key="6">
    <source>
        <dbReference type="Pfam" id="PF01370"/>
    </source>
</evidence>
<sequence>FDLVVHLAAFIEAGESMVDPKKYFENNTINTLKLLSIMLRYNVKNFIFSSTAAIYGEPVEIPLLENHPENPTNNYGLSKLMIEHALRAYDHAYGLKYISLRYFNAAGSDKLGDIGEDHNPETHLIPLTIKAALGEKSDIKIFGIDYPTKDGTCIRDYIHVSDLADAHLLAIDYLMKNKKSDVFNLGGGKGYSVREVVDMVKDVSNREFKVIESKRRLGDPAVLVASSEKIKRILGWNPKYDLRNIIETAWKWHS</sequence>
<evidence type="ECO:0000313" key="7">
    <source>
        <dbReference type="EMBL" id="GAG23895.1"/>
    </source>
</evidence>
<protein>
    <recommendedName>
        <fullName evidence="6">NAD-dependent epimerase/dehydratase domain-containing protein</fullName>
    </recommendedName>
</protein>